<organism evidence="9 10">
    <name type="scientific">Necator americanus</name>
    <name type="common">Human hookworm</name>
    <dbReference type="NCBI Taxonomy" id="51031"/>
    <lineage>
        <taxon>Eukaryota</taxon>
        <taxon>Metazoa</taxon>
        <taxon>Ecdysozoa</taxon>
        <taxon>Nematoda</taxon>
        <taxon>Chromadorea</taxon>
        <taxon>Rhabditida</taxon>
        <taxon>Rhabditina</taxon>
        <taxon>Rhabditomorpha</taxon>
        <taxon>Strongyloidea</taxon>
        <taxon>Ancylostomatidae</taxon>
        <taxon>Bunostominae</taxon>
        <taxon>Necator</taxon>
    </lineage>
</organism>
<evidence type="ECO:0000259" key="6">
    <source>
        <dbReference type="Pfam" id="PF06978"/>
    </source>
</evidence>
<evidence type="ECO:0000256" key="2">
    <source>
        <dbReference type="ARBA" id="ARBA00022694"/>
    </source>
</evidence>
<sequence>MDTEDLSKARFVEVHSYLEERAAQVADLLQVVDNSNLVSGEVTKGPRTAAQRLPRHMRRRAMAYDVRRFPKGLRKFAAPFVALSKHKKKPPSRYFRRRSRNLLLNYIRRQRRMVWLETHIWHAKRFHVIDRWGYRLPDRSFQRNFRPCYRDSIRHCTVRDKSYLSCILISHNNQEELISLLNPMCVNAVGPTFAFKSGLNGLYEIATHLYHPGQFPNGFIGPSRFQWSREGDTFYLTLWIHPSFRDEVLKVIMELLELVEEEQTDGEMLQSSSFPKTVEEWRLSKIRIHTDSWVGKSGVRVQNLCDQLVRFRLYGPLALAVVSDALKLVEDVEPPQFSENHDEWRTSIASFHPGTIVDGSVFSLLVEDPRISRPSVKQIPASGGSESSIETRVVPQGIFWNKGKRIQALADRMSDSDLNKLKGKSLGQIKETPAKIPVLVVIRNGGSGRSDTLSGCELIAPCGFGVDFWVALQLRTARASGWRDDLTAHLEASRLCFPTDVIDCQAGSEDIKRMQVEHEVQYEKRPHNRRVQYWRKMSVKYPFSFEYAELLNDWLKAKGKNTAEQPYVLRDRRALLSLSKWMQGKANLPDDFFNTHFRSLVPVELQCLARGKPRRYGLVCLPTADDMIKVKNRHKTGPTIIVQPPRDGKRQEDSAPMDVEQPNTVKQDIWKDTVSIDQSTREKPISLKELFPDTKVVDRAMKRKIINRKKRENAKRRRENREERLKEWNAEKEEKEKVSYRESANRLIIGRVVRGDFSFYSASGKALSYVPLCVLGDIRSKGNVVLLRNSTSRYYHPAKLSILCNQLEI</sequence>
<evidence type="ECO:0000313" key="10">
    <source>
        <dbReference type="Proteomes" id="UP001303046"/>
    </source>
</evidence>
<accession>A0ABR1D3J0</accession>
<dbReference type="Proteomes" id="UP001303046">
    <property type="component" value="Unassembled WGS sequence"/>
</dbReference>
<dbReference type="InterPro" id="IPR009723">
    <property type="entry name" value="Pop1_N"/>
</dbReference>
<dbReference type="Pfam" id="PF08170">
    <property type="entry name" value="POPLD"/>
    <property type="match status" value="1"/>
</dbReference>
<dbReference type="InterPro" id="IPR039182">
    <property type="entry name" value="Pop1"/>
</dbReference>
<comment type="subcellular location">
    <subcellularLocation>
        <location evidence="1">Nucleus</location>
    </subcellularLocation>
</comment>
<feature type="domain" description="Pop1 N-terminal" evidence="6">
    <location>
        <begin position="104"/>
        <end position="171"/>
    </location>
</feature>
<feature type="domain" description="Pop1 N-terminal" evidence="6">
    <location>
        <begin position="49"/>
        <end position="78"/>
    </location>
</feature>
<dbReference type="Pfam" id="PF22770">
    <property type="entry name" value="POP1_C"/>
    <property type="match status" value="1"/>
</dbReference>
<keyword evidence="3" id="KW-0539">Nucleus</keyword>
<protein>
    <submittedName>
        <fullName evidence="9">Uncharacterized protein</fullName>
    </submittedName>
</protein>
<evidence type="ECO:0000259" key="7">
    <source>
        <dbReference type="Pfam" id="PF08170"/>
    </source>
</evidence>
<evidence type="ECO:0000256" key="5">
    <source>
        <dbReference type="SAM" id="MobiDB-lite"/>
    </source>
</evidence>
<feature type="domain" description="POPLD" evidence="7">
    <location>
        <begin position="456"/>
        <end position="546"/>
    </location>
</feature>
<dbReference type="EMBL" id="JAVFWL010000003">
    <property type="protein sequence ID" value="KAK6745094.1"/>
    <property type="molecule type" value="Genomic_DNA"/>
</dbReference>
<keyword evidence="10" id="KW-1185">Reference proteome</keyword>
<evidence type="ECO:0000256" key="1">
    <source>
        <dbReference type="ARBA" id="ARBA00004123"/>
    </source>
</evidence>
<keyword evidence="2" id="KW-0819">tRNA processing</keyword>
<dbReference type="PANTHER" id="PTHR22731">
    <property type="entry name" value="RIBONUCLEASES P/MRP PROTEIN SUBUNIT POP1"/>
    <property type="match status" value="1"/>
</dbReference>
<comment type="caution">
    <text evidence="9">The sequence shown here is derived from an EMBL/GenBank/DDBJ whole genome shotgun (WGS) entry which is preliminary data.</text>
</comment>
<dbReference type="Pfam" id="PF06978">
    <property type="entry name" value="POP1_N"/>
    <property type="match status" value="2"/>
</dbReference>
<reference evidence="9 10" key="1">
    <citation type="submission" date="2023-08" db="EMBL/GenBank/DDBJ databases">
        <title>A Necator americanus chromosomal reference genome.</title>
        <authorList>
            <person name="Ilik V."/>
            <person name="Petrzelkova K.J."/>
            <person name="Pardy F."/>
            <person name="Fuh T."/>
            <person name="Niatou-Singa F.S."/>
            <person name="Gouil Q."/>
            <person name="Baker L."/>
            <person name="Ritchie M.E."/>
            <person name="Jex A.R."/>
            <person name="Gazzola D."/>
            <person name="Li H."/>
            <person name="Toshio Fujiwara R."/>
            <person name="Zhan B."/>
            <person name="Aroian R.V."/>
            <person name="Pafco B."/>
            <person name="Schwarz E.M."/>
        </authorList>
    </citation>
    <scope>NUCLEOTIDE SEQUENCE [LARGE SCALE GENOMIC DNA]</scope>
    <source>
        <strain evidence="9 10">Aroian</strain>
        <tissue evidence="9">Whole animal</tissue>
    </source>
</reference>
<keyword evidence="4" id="KW-0175">Coiled coil</keyword>
<feature type="region of interest" description="Disordered" evidence="5">
    <location>
        <begin position="638"/>
        <end position="660"/>
    </location>
</feature>
<gene>
    <name evidence="9" type="primary">Necator_chrIII.g12430</name>
    <name evidence="9" type="ORF">RB195_011664</name>
</gene>
<feature type="coiled-coil region" evidence="4">
    <location>
        <begin position="711"/>
        <end position="738"/>
    </location>
</feature>
<dbReference type="InterPro" id="IPR055079">
    <property type="entry name" value="POP1_C"/>
</dbReference>
<evidence type="ECO:0000256" key="3">
    <source>
        <dbReference type="ARBA" id="ARBA00023242"/>
    </source>
</evidence>
<dbReference type="InterPro" id="IPR012590">
    <property type="entry name" value="POPLD_dom"/>
</dbReference>
<evidence type="ECO:0000313" key="9">
    <source>
        <dbReference type="EMBL" id="KAK6745094.1"/>
    </source>
</evidence>
<dbReference type="PANTHER" id="PTHR22731:SF3">
    <property type="entry name" value="RIBONUCLEASES P_MRP PROTEIN SUBUNIT POP1"/>
    <property type="match status" value="1"/>
</dbReference>
<feature type="domain" description="POP1 C-terminal" evidence="8">
    <location>
        <begin position="599"/>
        <end position="803"/>
    </location>
</feature>
<evidence type="ECO:0000256" key="4">
    <source>
        <dbReference type="SAM" id="Coils"/>
    </source>
</evidence>
<proteinExistence type="predicted"/>
<evidence type="ECO:0000259" key="8">
    <source>
        <dbReference type="Pfam" id="PF22770"/>
    </source>
</evidence>
<name>A0ABR1D3J0_NECAM</name>